<name>A0A317YK84_MAIZE</name>
<sequence length="22" mass="2574">DITPTPKTVFPISVYLLDELRR</sequence>
<proteinExistence type="predicted"/>
<comment type="caution">
    <text evidence="1">The sequence shown here is derived from an EMBL/GenBank/DDBJ whole genome shotgun (WGS) entry which is preliminary data.</text>
</comment>
<dbReference type="AlphaFoldDB" id="A0A317YK84"/>
<dbReference type="EMBL" id="NCVQ01000001">
    <property type="protein sequence ID" value="PWZ58980.1"/>
    <property type="molecule type" value="Genomic_DNA"/>
</dbReference>
<evidence type="ECO:0000313" key="1">
    <source>
        <dbReference type="EMBL" id="PWZ58980.1"/>
    </source>
</evidence>
<accession>A0A317YK84</accession>
<organism evidence="1">
    <name type="scientific">Zea mays</name>
    <name type="common">Maize</name>
    <dbReference type="NCBI Taxonomy" id="4577"/>
    <lineage>
        <taxon>Eukaryota</taxon>
        <taxon>Viridiplantae</taxon>
        <taxon>Streptophyta</taxon>
        <taxon>Embryophyta</taxon>
        <taxon>Tracheophyta</taxon>
        <taxon>Spermatophyta</taxon>
        <taxon>Magnoliopsida</taxon>
        <taxon>Liliopsida</taxon>
        <taxon>Poales</taxon>
        <taxon>Poaceae</taxon>
        <taxon>PACMAD clade</taxon>
        <taxon>Panicoideae</taxon>
        <taxon>Andropogonodae</taxon>
        <taxon>Andropogoneae</taxon>
        <taxon>Tripsacinae</taxon>
        <taxon>Zea</taxon>
    </lineage>
</organism>
<protein>
    <submittedName>
        <fullName evidence="1">Uncharacterized protein</fullName>
    </submittedName>
</protein>
<feature type="non-terminal residue" evidence="1">
    <location>
        <position position="1"/>
    </location>
</feature>
<gene>
    <name evidence="1" type="ORF">Zm00014a_012805</name>
</gene>
<dbReference type="Proteomes" id="UP000251960">
    <property type="component" value="Chromosome 1"/>
</dbReference>
<reference evidence="1" key="1">
    <citation type="journal article" date="2018" name="Nat. Genet.">
        <title>Extensive intraspecific gene order and gene structural variations between Mo17 and other maize genomes.</title>
        <authorList>
            <person name="Sun S."/>
            <person name="Zhou Y."/>
            <person name="Chen J."/>
            <person name="Shi J."/>
            <person name="Zhao H."/>
            <person name="Zhao H."/>
            <person name="Song W."/>
            <person name="Zhang M."/>
            <person name="Cui Y."/>
            <person name="Dong X."/>
            <person name="Liu H."/>
            <person name="Ma X."/>
            <person name="Jiao Y."/>
            <person name="Wang B."/>
            <person name="Wei X."/>
            <person name="Stein J.C."/>
            <person name="Glaubitz J.C."/>
            <person name="Lu F."/>
            <person name="Yu G."/>
            <person name="Liang C."/>
            <person name="Fengler K."/>
            <person name="Li B."/>
            <person name="Rafalski A."/>
            <person name="Schnable P.S."/>
            <person name="Ware D.H."/>
            <person name="Buckler E.S."/>
            <person name="Lai J."/>
        </authorList>
    </citation>
    <scope>NUCLEOTIDE SEQUENCE [LARGE SCALE GENOMIC DNA]</scope>
    <source>
        <tissue evidence="1">Seedling</tissue>
    </source>
</reference>